<organism evidence="6 7">
    <name type="scientific">Kribbella aluminosa</name>
    <dbReference type="NCBI Taxonomy" id="416017"/>
    <lineage>
        <taxon>Bacteria</taxon>
        <taxon>Bacillati</taxon>
        <taxon>Actinomycetota</taxon>
        <taxon>Actinomycetes</taxon>
        <taxon>Propionibacteriales</taxon>
        <taxon>Kribbellaceae</taxon>
        <taxon>Kribbella</taxon>
    </lineage>
</organism>
<dbReference type="Pfam" id="PF00027">
    <property type="entry name" value="cNMP_binding"/>
    <property type="match status" value="1"/>
</dbReference>
<feature type="domain" description="Cyclic nucleotide-binding" evidence="4">
    <location>
        <begin position="17"/>
        <end position="137"/>
    </location>
</feature>
<evidence type="ECO:0000256" key="1">
    <source>
        <dbReference type="ARBA" id="ARBA00023015"/>
    </source>
</evidence>
<dbReference type="SUPFAM" id="SSF51206">
    <property type="entry name" value="cAMP-binding domain-like"/>
    <property type="match status" value="1"/>
</dbReference>
<dbReference type="InterPro" id="IPR018490">
    <property type="entry name" value="cNMP-bd_dom_sf"/>
</dbReference>
<sequence length="231" mass="25598">MRASERRESGLADQVPYMARLDTPAREQLGALGAEVRYPIRTVVMRQGEPSTYVLLVRDGWFKITESSRNGYEALLRLRGPGDLVGESAVLAGSSRSSTVSAVSDVTAVAIAAEAFAQFLDERPAAMKQLLALINDRLRASDRMRLDFAACKVRERVARLLLELAEFHGQVVQEGVAIVVPLTHQELAGAIGSTREAVTRELRKLREEKVLSTWRRLHLVVRPDVLRRIAG</sequence>
<accession>A0ABS4UJ66</accession>
<dbReference type="Pfam" id="PF13545">
    <property type="entry name" value="HTH_Crp_2"/>
    <property type="match status" value="1"/>
</dbReference>
<dbReference type="EMBL" id="JAGINT010000001">
    <property type="protein sequence ID" value="MBP2351645.1"/>
    <property type="molecule type" value="Genomic_DNA"/>
</dbReference>
<keyword evidence="3" id="KW-0804">Transcription</keyword>
<evidence type="ECO:0000259" key="4">
    <source>
        <dbReference type="PROSITE" id="PS50042"/>
    </source>
</evidence>
<dbReference type="Gene3D" id="1.10.10.10">
    <property type="entry name" value="Winged helix-like DNA-binding domain superfamily/Winged helix DNA-binding domain"/>
    <property type="match status" value="1"/>
</dbReference>
<keyword evidence="2" id="KW-0238">DNA-binding</keyword>
<dbReference type="CDD" id="cd00038">
    <property type="entry name" value="CAP_ED"/>
    <property type="match status" value="1"/>
</dbReference>
<dbReference type="PRINTS" id="PR00034">
    <property type="entry name" value="HTHCRP"/>
</dbReference>
<keyword evidence="1" id="KW-0805">Transcription regulation</keyword>
<evidence type="ECO:0000256" key="3">
    <source>
        <dbReference type="ARBA" id="ARBA00023163"/>
    </source>
</evidence>
<dbReference type="SMART" id="SM00100">
    <property type="entry name" value="cNMP"/>
    <property type="match status" value="1"/>
</dbReference>
<evidence type="ECO:0000313" key="6">
    <source>
        <dbReference type="EMBL" id="MBP2351645.1"/>
    </source>
</evidence>
<dbReference type="Gene3D" id="2.60.120.10">
    <property type="entry name" value="Jelly Rolls"/>
    <property type="match status" value="1"/>
</dbReference>
<evidence type="ECO:0000256" key="2">
    <source>
        <dbReference type="ARBA" id="ARBA00023125"/>
    </source>
</evidence>
<name>A0ABS4UJ66_9ACTN</name>
<dbReference type="SUPFAM" id="SSF46785">
    <property type="entry name" value="Winged helix' DNA-binding domain"/>
    <property type="match status" value="1"/>
</dbReference>
<evidence type="ECO:0000259" key="5">
    <source>
        <dbReference type="PROSITE" id="PS51063"/>
    </source>
</evidence>
<proteinExistence type="predicted"/>
<dbReference type="InterPro" id="IPR036388">
    <property type="entry name" value="WH-like_DNA-bd_sf"/>
</dbReference>
<dbReference type="InterPro" id="IPR014710">
    <property type="entry name" value="RmlC-like_jellyroll"/>
</dbReference>
<gene>
    <name evidence="6" type="ORF">JOF29_002728</name>
</gene>
<evidence type="ECO:0000313" key="7">
    <source>
        <dbReference type="Proteomes" id="UP000755585"/>
    </source>
</evidence>
<dbReference type="InterPro" id="IPR000595">
    <property type="entry name" value="cNMP-bd_dom"/>
</dbReference>
<comment type="caution">
    <text evidence="6">The sequence shown here is derived from an EMBL/GenBank/DDBJ whole genome shotgun (WGS) entry which is preliminary data.</text>
</comment>
<dbReference type="Proteomes" id="UP000755585">
    <property type="component" value="Unassembled WGS sequence"/>
</dbReference>
<feature type="domain" description="HTH crp-type" evidence="5">
    <location>
        <begin position="151"/>
        <end position="224"/>
    </location>
</feature>
<dbReference type="RefSeq" id="WP_209694524.1">
    <property type="nucleotide sequence ID" value="NZ_BAAAVU010000013.1"/>
</dbReference>
<dbReference type="CDD" id="cd00092">
    <property type="entry name" value="HTH_CRP"/>
    <property type="match status" value="1"/>
</dbReference>
<dbReference type="PANTHER" id="PTHR24567">
    <property type="entry name" value="CRP FAMILY TRANSCRIPTIONAL REGULATORY PROTEIN"/>
    <property type="match status" value="1"/>
</dbReference>
<reference evidence="6 7" key="1">
    <citation type="submission" date="2021-03" db="EMBL/GenBank/DDBJ databases">
        <title>Sequencing the genomes of 1000 actinobacteria strains.</title>
        <authorList>
            <person name="Klenk H.-P."/>
        </authorList>
    </citation>
    <scope>NUCLEOTIDE SEQUENCE [LARGE SCALE GENOMIC DNA]</scope>
    <source>
        <strain evidence="6 7">DSM 18824</strain>
    </source>
</reference>
<dbReference type="InterPro" id="IPR036390">
    <property type="entry name" value="WH_DNA-bd_sf"/>
</dbReference>
<keyword evidence="7" id="KW-1185">Reference proteome</keyword>
<dbReference type="PROSITE" id="PS51063">
    <property type="entry name" value="HTH_CRP_2"/>
    <property type="match status" value="1"/>
</dbReference>
<dbReference type="InterPro" id="IPR012318">
    <property type="entry name" value="HTH_CRP"/>
</dbReference>
<dbReference type="PANTHER" id="PTHR24567:SF74">
    <property type="entry name" value="HTH-TYPE TRANSCRIPTIONAL REGULATOR ARCR"/>
    <property type="match status" value="1"/>
</dbReference>
<protein>
    <submittedName>
        <fullName evidence="6">CRP-like cAMP-binding protein</fullName>
    </submittedName>
</protein>
<dbReference type="InterPro" id="IPR050397">
    <property type="entry name" value="Env_Response_Regulators"/>
</dbReference>
<dbReference type="SMART" id="SM00419">
    <property type="entry name" value="HTH_CRP"/>
    <property type="match status" value="1"/>
</dbReference>
<dbReference type="PROSITE" id="PS50042">
    <property type="entry name" value="CNMP_BINDING_3"/>
    <property type="match status" value="1"/>
</dbReference>